<dbReference type="Pfam" id="PF07593">
    <property type="entry name" value="UnbV_ASPIC"/>
    <property type="match status" value="1"/>
</dbReference>
<evidence type="ECO:0000256" key="1">
    <source>
        <dbReference type="ARBA" id="ARBA00022729"/>
    </source>
</evidence>
<keyword evidence="4" id="KW-1185">Reference proteome</keyword>
<evidence type="ECO:0000313" key="3">
    <source>
        <dbReference type="EMBL" id="PWK79365.1"/>
    </source>
</evidence>
<dbReference type="RefSeq" id="WP_109607545.1">
    <property type="nucleotide sequence ID" value="NZ_QGHA01000002.1"/>
</dbReference>
<sequence>MKIFRRTPSLQQRTTGWFLIHWLFYSAIFAGCGNNKPVADTNTPLFKLLAPEQTHIDFANTLTEGLNTNVLMYEYFYNGGGVATGDLNGDGLPDVYFTGNMTDNKLYLNQGKLQFKDVTAEAGVAGRPGPWKTGVTMADVNGDGKLDLYICYSGKVRAEKRVNQLLINQGNNAAGVPVFKDMTADYGLDFPSFSTQAYFFDYDRDGDLDLLLINHNPGRISIMDEAFVKDMAAKRDAESGIRLLRNDNNRFIDITEKAGIVNNPLSYGLAAGIADINDDGWPDIYISNDYSVPDRLYINNAKGAFTDELQKQMGHTSFYSMGNDVTDINNDGKPDIYTLDMLPEDNKRQKLLFGIDNYEAFDLNLKVGFYYQYMRNMLQINNGNNTFSEVGQLAGVSNTDWSWAPLFADYDNDGWKDLFVSNGYTRDYTNMDFLKFMGDNLKDRRVMREDLLNIVNQMPSSQVKSYFFKNEGNAMFSNVSSQWGITMPSNSNGAAYADLDNDGDLDLVINNINQPAFVYENQASAQNSNHYLAVSLKGAGGNTQGIGAKVSVYSKGKQQLLEQMPTRGYQSTVSSVLHFGMGANQVIDSLRVTWQRGGSQLLTNVKADRQVTLNEQDAKGTKPFLKAIKPVFKETASPIITHQIENTTNDFKRQPLLPNSISFSGTCLAKADVNGDGLEDVYVGGHDGLPGALYLQQKDGKFTAKANAAFTADQKSTDAAALFVDVNNDGKPDLYVASGGYADYKVDDPLLQDRLYLNNGGGNFTKAAQALPKMTGSKSCVKAADINGDGFADLFVGGRVIPGQYPEAPESYILINDGKGHFSNQTANYNPAIKNIGMITDAAWVDMNGDQKPDLVLVGEWMPITIFENNNAKLTDATGKYFDKKYTGWWNCITISDINHDGHPDIIAGNIGLNTQCKATDAEPAEMLYKDFDDNGSVDPILCFYIQHVSYPYVTRDEMLDQMSIMRGRFPDYKSYADATVDKIFTAEELQGVKKLSANHLATSFFLSNAQGKLHENNLPAQAQYAPVYTITILDYDHDGKNDLLLCGNLNHARIRFGKYDANYGVLLKGDGKGGYSYVNQPESGFNLKGDVRSVLQLKNMLLFSTDQGGLKAYKQQ</sequence>
<comment type="caution">
    <text evidence="3">The sequence shown here is derived from an EMBL/GenBank/DDBJ whole genome shotgun (WGS) entry which is preliminary data.</text>
</comment>
<dbReference type="InterPro" id="IPR027039">
    <property type="entry name" value="Crtac1"/>
</dbReference>
<feature type="domain" description="ASPIC/UnbV" evidence="2">
    <location>
        <begin position="545"/>
        <end position="612"/>
    </location>
</feature>
<proteinExistence type="predicted"/>
<name>A0A316HMD2_9SPHI</name>
<organism evidence="3 4">
    <name type="scientific">Mucilaginibacter oryzae</name>
    <dbReference type="NCBI Taxonomy" id="468058"/>
    <lineage>
        <taxon>Bacteria</taxon>
        <taxon>Pseudomonadati</taxon>
        <taxon>Bacteroidota</taxon>
        <taxon>Sphingobacteriia</taxon>
        <taxon>Sphingobacteriales</taxon>
        <taxon>Sphingobacteriaceae</taxon>
        <taxon>Mucilaginibacter</taxon>
    </lineage>
</organism>
<evidence type="ECO:0000313" key="4">
    <source>
        <dbReference type="Proteomes" id="UP000245678"/>
    </source>
</evidence>
<dbReference type="PROSITE" id="PS51257">
    <property type="entry name" value="PROKAR_LIPOPROTEIN"/>
    <property type="match status" value="1"/>
</dbReference>
<protein>
    <submittedName>
        <fullName evidence="3">VCBS repeat protein</fullName>
    </submittedName>
</protein>
<evidence type="ECO:0000259" key="2">
    <source>
        <dbReference type="Pfam" id="PF07593"/>
    </source>
</evidence>
<reference evidence="3 4" key="1">
    <citation type="submission" date="2018-05" db="EMBL/GenBank/DDBJ databases">
        <title>Genomic Encyclopedia of Archaeal and Bacterial Type Strains, Phase II (KMG-II): from individual species to whole genera.</title>
        <authorList>
            <person name="Goeker M."/>
        </authorList>
    </citation>
    <scope>NUCLEOTIDE SEQUENCE [LARGE SCALE GENOMIC DNA]</scope>
    <source>
        <strain evidence="3 4">DSM 19975</strain>
    </source>
</reference>
<dbReference type="PANTHER" id="PTHR16026:SF0">
    <property type="entry name" value="CARTILAGE ACIDIC PROTEIN 1"/>
    <property type="match status" value="1"/>
</dbReference>
<dbReference type="InterPro" id="IPR013517">
    <property type="entry name" value="FG-GAP"/>
</dbReference>
<dbReference type="AlphaFoldDB" id="A0A316HMD2"/>
<dbReference type="SUPFAM" id="SSF69318">
    <property type="entry name" value="Integrin alpha N-terminal domain"/>
    <property type="match status" value="2"/>
</dbReference>
<dbReference type="InterPro" id="IPR011519">
    <property type="entry name" value="UnbV_ASPIC"/>
</dbReference>
<keyword evidence="1" id="KW-0732">Signal</keyword>
<dbReference type="Proteomes" id="UP000245678">
    <property type="component" value="Unassembled WGS sequence"/>
</dbReference>
<dbReference type="Pfam" id="PF13517">
    <property type="entry name" value="FG-GAP_3"/>
    <property type="match status" value="6"/>
</dbReference>
<dbReference type="Gene3D" id="2.130.10.130">
    <property type="entry name" value="Integrin alpha, N-terminal"/>
    <property type="match status" value="5"/>
</dbReference>
<gene>
    <name evidence="3" type="ORF">LX99_01822</name>
</gene>
<accession>A0A316HMD2</accession>
<dbReference type="PANTHER" id="PTHR16026">
    <property type="entry name" value="CARTILAGE ACIDIC PROTEIN 1"/>
    <property type="match status" value="1"/>
</dbReference>
<dbReference type="InterPro" id="IPR028994">
    <property type="entry name" value="Integrin_alpha_N"/>
</dbReference>
<dbReference type="EMBL" id="QGHA01000002">
    <property type="protein sequence ID" value="PWK79365.1"/>
    <property type="molecule type" value="Genomic_DNA"/>
</dbReference>